<dbReference type="SUPFAM" id="SSF49265">
    <property type="entry name" value="Fibronectin type III"/>
    <property type="match status" value="1"/>
</dbReference>
<name>A0A7R9KMS0_9ACAR</name>
<dbReference type="GO" id="GO:0004674">
    <property type="term" value="F:protein serine/threonine kinase activity"/>
    <property type="evidence" value="ECO:0007669"/>
    <property type="project" value="UniProtKB-KW"/>
</dbReference>
<dbReference type="GO" id="GO:0043065">
    <property type="term" value="P:positive regulation of apoptotic process"/>
    <property type="evidence" value="ECO:0007669"/>
    <property type="project" value="TreeGrafter"/>
</dbReference>
<dbReference type="InterPro" id="IPR003961">
    <property type="entry name" value="FN3_dom"/>
</dbReference>
<dbReference type="GO" id="GO:0005524">
    <property type="term" value="F:ATP binding"/>
    <property type="evidence" value="ECO:0007669"/>
    <property type="project" value="UniProtKB-KW"/>
</dbReference>
<dbReference type="EMBL" id="OC857842">
    <property type="protein sequence ID" value="CAD7625706.1"/>
    <property type="molecule type" value="Genomic_DNA"/>
</dbReference>
<organism evidence="9">
    <name type="scientific">Medioppia subpectinata</name>
    <dbReference type="NCBI Taxonomy" id="1979941"/>
    <lineage>
        <taxon>Eukaryota</taxon>
        <taxon>Metazoa</taxon>
        <taxon>Ecdysozoa</taxon>
        <taxon>Arthropoda</taxon>
        <taxon>Chelicerata</taxon>
        <taxon>Arachnida</taxon>
        <taxon>Acari</taxon>
        <taxon>Acariformes</taxon>
        <taxon>Sarcoptiformes</taxon>
        <taxon>Oribatida</taxon>
        <taxon>Brachypylina</taxon>
        <taxon>Oppioidea</taxon>
        <taxon>Oppiidae</taxon>
        <taxon>Medioppia</taxon>
    </lineage>
</organism>
<sequence length="649" mass="74545">MQDRSTVFTKIDFLSVQTTSDGNTLSQSRHRVKQIKQMHHYFANKNHKSADNHNISPLSLSLLQTTANISPLIHPKVIKITQNLCVLVGETAYIKARFNANTKPLKPYAIVWLKKGKQIEESDRIEVRNEPQMSTLVIKRVMDCDNGKYEVDVSDDLGHSDRAHTSLAVKGPPDPPGQPSVRLLGRDSLHISWSLGSYDGGSRVIGYTIEHKIDDNGDWMTVSDDHICNSYTLKDIKQNSIYTFRIRAINRYGVSKWSNPSEPFLYAPNSHKNNTNNNININNNNDIDFGINYIESADIERRDVVVEKDVNFSEIYDIKEEVGRGRFGLCKRVIQLSSKKEKAAKIIRCLRPKDREQVYREVDIMNKLRHRHILQLDSAYEFAKEIILITELVSGGELFERIVAEDYILTEYECIIFVRQICAAVAYMHRQNIMHLDLKPENILCKSRTSYEIKLIDFGLARAYNPEETLKILFGTPEFVAPEIVNYEAVTPASDMWSVGVICYVLLSGLSPFMDETDAKTLCNVTQAEYDFEDDSFDSISEEAKRFISSLLVKKPKFVPFISFERLSAEQCLADSWLKREPSNHIPIATDRLKRFLIRRKWQWTENWDCDPSVGPNHAFRSRQKNPLVVREMATEDNQSTDPLNARRI</sequence>
<dbReference type="PROSITE" id="PS50853">
    <property type="entry name" value="FN3"/>
    <property type="match status" value="1"/>
</dbReference>
<dbReference type="SMART" id="SM00220">
    <property type="entry name" value="S_TKc"/>
    <property type="match status" value="1"/>
</dbReference>
<dbReference type="Pfam" id="PF00041">
    <property type="entry name" value="fn3"/>
    <property type="match status" value="1"/>
</dbReference>
<dbReference type="InterPro" id="IPR013783">
    <property type="entry name" value="Ig-like_fold"/>
</dbReference>
<dbReference type="EMBL" id="CAJPIZ010003267">
    <property type="protein sequence ID" value="CAG2106136.1"/>
    <property type="molecule type" value="Genomic_DNA"/>
</dbReference>
<dbReference type="InterPro" id="IPR036116">
    <property type="entry name" value="FN3_sf"/>
</dbReference>
<dbReference type="GO" id="GO:0005634">
    <property type="term" value="C:nucleus"/>
    <property type="evidence" value="ECO:0007669"/>
    <property type="project" value="TreeGrafter"/>
</dbReference>
<evidence type="ECO:0000256" key="2">
    <source>
        <dbReference type="ARBA" id="ARBA00022679"/>
    </source>
</evidence>
<dbReference type="PANTHER" id="PTHR24342">
    <property type="entry name" value="SERINE/THREONINE-PROTEIN KINASE 17"/>
    <property type="match status" value="1"/>
</dbReference>
<evidence type="ECO:0008006" key="11">
    <source>
        <dbReference type="Google" id="ProtNLM"/>
    </source>
</evidence>
<keyword evidence="4" id="KW-0418">Kinase</keyword>
<dbReference type="PANTHER" id="PTHR24342:SF20">
    <property type="entry name" value="MYOSIN LIGHT CHAIN KINASE, SMOOTH MUSCLE"/>
    <property type="match status" value="1"/>
</dbReference>
<evidence type="ECO:0000256" key="3">
    <source>
        <dbReference type="ARBA" id="ARBA00022741"/>
    </source>
</evidence>
<dbReference type="GO" id="GO:0030154">
    <property type="term" value="P:cell differentiation"/>
    <property type="evidence" value="ECO:0007669"/>
    <property type="project" value="UniProtKB-ARBA"/>
</dbReference>
<evidence type="ECO:0000259" key="7">
    <source>
        <dbReference type="PROSITE" id="PS50835"/>
    </source>
</evidence>
<evidence type="ECO:0000256" key="1">
    <source>
        <dbReference type="ARBA" id="ARBA00022527"/>
    </source>
</evidence>
<reference evidence="9" key="1">
    <citation type="submission" date="2020-11" db="EMBL/GenBank/DDBJ databases">
        <authorList>
            <person name="Tran Van P."/>
        </authorList>
    </citation>
    <scope>NUCLEOTIDE SEQUENCE</scope>
</reference>
<evidence type="ECO:0000256" key="5">
    <source>
        <dbReference type="ARBA" id="ARBA00022840"/>
    </source>
</evidence>
<dbReference type="SUPFAM" id="SSF56112">
    <property type="entry name" value="Protein kinase-like (PK-like)"/>
    <property type="match status" value="1"/>
</dbReference>
<evidence type="ECO:0000259" key="6">
    <source>
        <dbReference type="PROSITE" id="PS50011"/>
    </source>
</evidence>
<dbReference type="PROSITE" id="PS50011">
    <property type="entry name" value="PROTEIN_KINASE_DOM"/>
    <property type="match status" value="1"/>
</dbReference>
<dbReference type="InterPro" id="IPR036179">
    <property type="entry name" value="Ig-like_dom_sf"/>
</dbReference>
<proteinExistence type="predicted"/>
<evidence type="ECO:0000256" key="4">
    <source>
        <dbReference type="ARBA" id="ARBA00022777"/>
    </source>
</evidence>
<keyword evidence="10" id="KW-1185">Reference proteome</keyword>
<accession>A0A7R9KMS0</accession>
<dbReference type="GO" id="GO:0035556">
    <property type="term" value="P:intracellular signal transduction"/>
    <property type="evidence" value="ECO:0007669"/>
    <property type="project" value="TreeGrafter"/>
</dbReference>
<keyword evidence="1" id="KW-0723">Serine/threonine-protein kinase</keyword>
<evidence type="ECO:0000313" key="9">
    <source>
        <dbReference type="EMBL" id="CAD7625706.1"/>
    </source>
</evidence>
<keyword evidence="5" id="KW-0067">ATP-binding</keyword>
<gene>
    <name evidence="9" type="ORF">OSB1V03_LOCUS6139</name>
</gene>
<dbReference type="InterPro" id="IPR011009">
    <property type="entry name" value="Kinase-like_dom_sf"/>
</dbReference>
<dbReference type="CDD" id="cd00063">
    <property type="entry name" value="FN3"/>
    <property type="match status" value="1"/>
</dbReference>
<evidence type="ECO:0000313" key="10">
    <source>
        <dbReference type="Proteomes" id="UP000759131"/>
    </source>
</evidence>
<dbReference type="Pfam" id="PF07679">
    <property type="entry name" value="I-set"/>
    <property type="match status" value="1"/>
</dbReference>
<dbReference type="FunFam" id="1.10.510.10:FF:000594">
    <property type="entry name" value="Myosin light chain kinase isoform-III"/>
    <property type="match status" value="1"/>
</dbReference>
<feature type="domain" description="Ig-like" evidence="7">
    <location>
        <begin position="75"/>
        <end position="168"/>
    </location>
</feature>
<dbReference type="InterPro" id="IPR013098">
    <property type="entry name" value="Ig_I-set"/>
</dbReference>
<evidence type="ECO:0000259" key="8">
    <source>
        <dbReference type="PROSITE" id="PS50853"/>
    </source>
</evidence>
<dbReference type="PROSITE" id="PS00108">
    <property type="entry name" value="PROTEIN_KINASE_ST"/>
    <property type="match status" value="1"/>
</dbReference>
<dbReference type="PROSITE" id="PS50835">
    <property type="entry name" value="IG_LIKE"/>
    <property type="match status" value="1"/>
</dbReference>
<dbReference type="Proteomes" id="UP000759131">
    <property type="component" value="Unassembled WGS sequence"/>
</dbReference>
<dbReference type="GO" id="GO:0009653">
    <property type="term" value="P:anatomical structure morphogenesis"/>
    <property type="evidence" value="ECO:0007669"/>
    <property type="project" value="UniProtKB-ARBA"/>
</dbReference>
<keyword evidence="3" id="KW-0547">Nucleotide-binding</keyword>
<dbReference type="SUPFAM" id="SSF48726">
    <property type="entry name" value="Immunoglobulin"/>
    <property type="match status" value="1"/>
</dbReference>
<feature type="domain" description="Protein kinase" evidence="6">
    <location>
        <begin position="316"/>
        <end position="578"/>
    </location>
</feature>
<dbReference type="Pfam" id="PF00069">
    <property type="entry name" value="Pkinase"/>
    <property type="match status" value="1"/>
</dbReference>
<dbReference type="SMART" id="SM00060">
    <property type="entry name" value="FN3"/>
    <property type="match status" value="1"/>
</dbReference>
<feature type="domain" description="Fibronectin type-III" evidence="8">
    <location>
        <begin position="175"/>
        <end position="270"/>
    </location>
</feature>
<dbReference type="AlphaFoldDB" id="A0A7R9KMS0"/>
<dbReference type="InterPro" id="IPR000719">
    <property type="entry name" value="Prot_kinase_dom"/>
</dbReference>
<dbReference type="InterPro" id="IPR008271">
    <property type="entry name" value="Ser/Thr_kinase_AS"/>
</dbReference>
<dbReference type="Gene3D" id="1.10.510.10">
    <property type="entry name" value="Transferase(Phosphotransferase) domain 1"/>
    <property type="match status" value="1"/>
</dbReference>
<dbReference type="InterPro" id="IPR007110">
    <property type="entry name" value="Ig-like_dom"/>
</dbReference>
<dbReference type="Gene3D" id="3.30.200.20">
    <property type="entry name" value="Phosphorylase Kinase, domain 1"/>
    <property type="match status" value="1"/>
</dbReference>
<protein>
    <recommendedName>
        <fullName evidence="11">Myosin light chain kinase</fullName>
    </recommendedName>
</protein>
<dbReference type="OrthoDB" id="6494658at2759"/>
<keyword evidence="2" id="KW-0808">Transferase</keyword>
<dbReference type="Gene3D" id="2.60.40.10">
    <property type="entry name" value="Immunoglobulins"/>
    <property type="match status" value="2"/>
</dbReference>